<feature type="domain" description="GHMP kinase C-terminal" evidence="15">
    <location>
        <begin position="204"/>
        <end position="279"/>
    </location>
</feature>
<dbReference type="InterPro" id="IPR013750">
    <property type="entry name" value="GHMP_kinase_C_dom"/>
</dbReference>
<evidence type="ECO:0000256" key="6">
    <source>
        <dbReference type="ARBA" id="ARBA00022679"/>
    </source>
</evidence>
<dbReference type="HAMAP" id="MF_00384">
    <property type="entry name" value="Homoser_kinase"/>
    <property type="match status" value="1"/>
</dbReference>
<dbReference type="EMBL" id="JAFIRA010000040">
    <property type="protein sequence ID" value="MCJ2543905.1"/>
    <property type="molecule type" value="Genomic_DNA"/>
</dbReference>
<organism evidence="16 17">
    <name type="scientific">Thermostichus vulcanus str. 'Rupite'</name>
    <dbReference type="NCBI Taxonomy" id="2813851"/>
    <lineage>
        <taxon>Bacteria</taxon>
        <taxon>Bacillati</taxon>
        <taxon>Cyanobacteriota</taxon>
        <taxon>Cyanophyceae</taxon>
        <taxon>Thermostichales</taxon>
        <taxon>Thermostichaceae</taxon>
        <taxon>Thermostichus</taxon>
    </lineage>
</organism>
<dbReference type="InterPro" id="IPR006204">
    <property type="entry name" value="GHMP_kinase_N_dom"/>
</dbReference>
<dbReference type="InterPro" id="IPR036554">
    <property type="entry name" value="GHMP_kinase_C_sf"/>
</dbReference>
<name>A0ABT0CDN2_THEVL</name>
<comment type="subcellular location">
    <subcellularLocation>
        <location evidence="13">Cytoplasm</location>
    </subcellularLocation>
</comment>
<evidence type="ECO:0000313" key="16">
    <source>
        <dbReference type="EMBL" id="MCJ2543905.1"/>
    </source>
</evidence>
<feature type="binding site" evidence="13">
    <location>
        <begin position="88"/>
        <end position="98"/>
    </location>
    <ligand>
        <name>ATP</name>
        <dbReference type="ChEBI" id="CHEBI:30616"/>
    </ligand>
</feature>
<feature type="domain" description="GHMP kinase N-terminal" evidence="14">
    <location>
        <begin position="59"/>
        <end position="140"/>
    </location>
</feature>
<evidence type="ECO:0000256" key="11">
    <source>
        <dbReference type="ARBA" id="ARBA00049375"/>
    </source>
</evidence>
<dbReference type="InterPro" id="IPR000870">
    <property type="entry name" value="Homoserine_kinase"/>
</dbReference>
<dbReference type="PRINTS" id="PR00958">
    <property type="entry name" value="HOMSERKINASE"/>
</dbReference>
<dbReference type="NCBIfam" id="TIGR00191">
    <property type="entry name" value="thrB"/>
    <property type="match status" value="1"/>
</dbReference>
<dbReference type="InterPro" id="IPR014721">
    <property type="entry name" value="Ribsml_uS5_D2-typ_fold_subgr"/>
</dbReference>
<evidence type="ECO:0000256" key="13">
    <source>
        <dbReference type="HAMAP-Rule" id="MF_00384"/>
    </source>
</evidence>
<comment type="pathway">
    <text evidence="1 13">Amino-acid biosynthesis; L-threonine biosynthesis; L-threonine from L-aspartate: step 4/5.</text>
</comment>
<dbReference type="Pfam" id="PF08544">
    <property type="entry name" value="GHMP_kinases_C"/>
    <property type="match status" value="1"/>
</dbReference>
<dbReference type="InterPro" id="IPR006203">
    <property type="entry name" value="GHMP_knse_ATP-bd_CS"/>
</dbReference>
<dbReference type="InterPro" id="IPR020568">
    <property type="entry name" value="Ribosomal_Su5_D2-typ_SF"/>
</dbReference>
<accession>A0ABT0CDN2</accession>
<proteinExistence type="inferred from homology"/>
<evidence type="ECO:0000256" key="10">
    <source>
        <dbReference type="ARBA" id="ARBA00022840"/>
    </source>
</evidence>
<dbReference type="SUPFAM" id="SSF54211">
    <property type="entry name" value="Ribosomal protein S5 domain 2-like"/>
    <property type="match status" value="1"/>
</dbReference>
<keyword evidence="17" id="KW-1185">Reference proteome</keyword>
<keyword evidence="6 13" id="KW-0808">Transferase</keyword>
<evidence type="ECO:0000256" key="12">
    <source>
        <dbReference type="ARBA" id="ARBA00049954"/>
    </source>
</evidence>
<dbReference type="PANTHER" id="PTHR20861:SF1">
    <property type="entry name" value="HOMOSERINE KINASE"/>
    <property type="match status" value="1"/>
</dbReference>
<evidence type="ECO:0000256" key="2">
    <source>
        <dbReference type="ARBA" id="ARBA00007370"/>
    </source>
</evidence>
<dbReference type="EC" id="2.7.1.39" evidence="3 13"/>
<keyword evidence="9 13" id="KW-0418">Kinase</keyword>
<sequence length="304" mass="32278">MVKEQVQVIVPATTANLGPGFDCIGAALDLHNRFQFREIPSGLSIHYRGGDHVSQSKDNLVYRAFSRAFELLSKPVPGVEIEITLNVPLSRGLGSSATAIVGGLLGANAIGGLNLAPETLLQLAIALEGHPDNVVPALQGSCQLCVQGQQGQWVFCPIEWHESIGLLAVVPNFKLSTQAAREILPKSVSLADAVFSSSHLGLLIRSLQLGRVDWLRVALQDRLHQPARLELITGFKTVQAAAQAAGAYGVVISGAGPTLLALCAPDDRERVGSAMVSAWAQLDIEAEAKLLNLDRQGGRVLEVP</sequence>
<dbReference type="GO" id="GO:0004413">
    <property type="term" value="F:homoserine kinase activity"/>
    <property type="evidence" value="ECO:0007669"/>
    <property type="project" value="UniProtKB-EC"/>
</dbReference>
<dbReference type="Gene3D" id="3.30.230.10">
    <property type="match status" value="1"/>
</dbReference>
<protein>
    <recommendedName>
        <fullName evidence="4 13">Homoserine kinase</fullName>
        <shortName evidence="13">HK</shortName>
        <shortName evidence="13">HSK</shortName>
        <ecNumber evidence="3 13">2.7.1.39</ecNumber>
    </recommendedName>
</protein>
<comment type="similarity">
    <text evidence="2 13">Belongs to the GHMP kinase family. Homoserine kinase subfamily.</text>
</comment>
<evidence type="ECO:0000256" key="4">
    <source>
        <dbReference type="ARBA" id="ARBA00017858"/>
    </source>
</evidence>
<comment type="caution">
    <text evidence="16">The sequence shown here is derived from an EMBL/GenBank/DDBJ whole genome shotgun (WGS) entry which is preliminary data.</text>
</comment>
<keyword evidence="13" id="KW-0963">Cytoplasm</keyword>
<dbReference type="Proteomes" id="UP000830835">
    <property type="component" value="Unassembled WGS sequence"/>
</dbReference>
<dbReference type="SUPFAM" id="SSF55060">
    <property type="entry name" value="GHMP Kinase, C-terminal domain"/>
    <property type="match status" value="1"/>
</dbReference>
<dbReference type="PANTHER" id="PTHR20861">
    <property type="entry name" value="HOMOSERINE/4-DIPHOSPHOCYTIDYL-2-C-METHYL-D-ERYTHRITOL KINASE"/>
    <property type="match status" value="1"/>
</dbReference>
<dbReference type="Pfam" id="PF00288">
    <property type="entry name" value="GHMP_kinases_N"/>
    <property type="match status" value="1"/>
</dbReference>
<keyword evidence="8 13" id="KW-0547">Nucleotide-binding</keyword>
<evidence type="ECO:0000259" key="15">
    <source>
        <dbReference type="Pfam" id="PF08544"/>
    </source>
</evidence>
<dbReference type="PIRSF" id="PIRSF000676">
    <property type="entry name" value="Homoser_kin"/>
    <property type="match status" value="1"/>
</dbReference>
<evidence type="ECO:0000256" key="3">
    <source>
        <dbReference type="ARBA" id="ARBA00012078"/>
    </source>
</evidence>
<evidence type="ECO:0000259" key="14">
    <source>
        <dbReference type="Pfam" id="PF00288"/>
    </source>
</evidence>
<evidence type="ECO:0000256" key="1">
    <source>
        <dbReference type="ARBA" id="ARBA00005015"/>
    </source>
</evidence>
<dbReference type="Gene3D" id="3.30.70.890">
    <property type="entry name" value="GHMP kinase, C-terminal domain"/>
    <property type="match status" value="1"/>
</dbReference>
<keyword evidence="10 13" id="KW-0067">ATP-binding</keyword>
<dbReference type="PROSITE" id="PS00627">
    <property type="entry name" value="GHMP_KINASES_ATP"/>
    <property type="match status" value="1"/>
</dbReference>
<evidence type="ECO:0000256" key="5">
    <source>
        <dbReference type="ARBA" id="ARBA00022605"/>
    </source>
</evidence>
<dbReference type="RefSeq" id="WP_244351902.1">
    <property type="nucleotide sequence ID" value="NZ_JAFIRA010000040.1"/>
</dbReference>
<comment type="catalytic activity">
    <reaction evidence="11 13">
        <text>L-homoserine + ATP = O-phospho-L-homoserine + ADP + H(+)</text>
        <dbReference type="Rhea" id="RHEA:13985"/>
        <dbReference type="ChEBI" id="CHEBI:15378"/>
        <dbReference type="ChEBI" id="CHEBI:30616"/>
        <dbReference type="ChEBI" id="CHEBI:57476"/>
        <dbReference type="ChEBI" id="CHEBI:57590"/>
        <dbReference type="ChEBI" id="CHEBI:456216"/>
        <dbReference type="EC" id="2.7.1.39"/>
    </reaction>
</comment>
<comment type="function">
    <text evidence="12 13">Catalyzes the ATP-dependent phosphorylation of L-homoserine to L-homoserine phosphate.</text>
</comment>
<gene>
    <name evidence="13" type="primary">thrB</name>
    <name evidence="16" type="ORF">JX360_13505</name>
</gene>
<reference evidence="16" key="1">
    <citation type="submission" date="2021-02" db="EMBL/GenBank/DDBJ databases">
        <title>The CRISPR/cas machinery reduction and long-range gene transfer in the hot spring cyanobacterium Synechococcus.</title>
        <authorList>
            <person name="Dvorak P."/>
            <person name="Jahodarova E."/>
            <person name="Hasler P."/>
            <person name="Poulickova A."/>
        </authorList>
    </citation>
    <scope>NUCLEOTIDE SEQUENCE</scope>
    <source>
        <strain evidence="16">Rupite</strain>
    </source>
</reference>
<keyword evidence="7 13" id="KW-0791">Threonine biosynthesis</keyword>
<evidence type="ECO:0000256" key="9">
    <source>
        <dbReference type="ARBA" id="ARBA00022777"/>
    </source>
</evidence>
<evidence type="ECO:0000256" key="8">
    <source>
        <dbReference type="ARBA" id="ARBA00022741"/>
    </source>
</evidence>
<keyword evidence="5 13" id="KW-0028">Amino-acid biosynthesis</keyword>
<evidence type="ECO:0000313" key="17">
    <source>
        <dbReference type="Proteomes" id="UP000830835"/>
    </source>
</evidence>
<evidence type="ECO:0000256" key="7">
    <source>
        <dbReference type="ARBA" id="ARBA00022697"/>
    </source>
</evidence>